<reference evidence="1 2" key="1">
    <citation type="submission" date="2018-09" db="EMBL/GenBank/DDBJ databases">
        <title>Genomic investigation of the strawberry pathogen Phytophthora fragariae indicates pathogenicity is determined by transcriptional variation in three key races.</title>
        <authorList>
            <person name="Adams T.M."/>
            <person name="Armitage A.D."/>
            <person name="Sobczyk M.K."/>
            <person name="Bates H.J."/>
            <person name="Dunwell J.M."/>
            <person name="Nellist C.F."/>
            <person name="Harrison R.J."/>
        </authorList>
    </citation>
    <scope>NUCLEOTIDE SEQUENCE [LARGE SCALE GENOMIC DNA]</scope>
    <source>
        <strain evidence="1 2">NOV-77</strain>
    </source>
</reference>
<name>A0A6G0SDW3_9STRA</name>
<protein>
    <submittedName>
        <fullName evidence="1">Uncharacterized protein</fullName>
    </submittedName>
</protein>
<evidence type="ECO:0000313" key="2">
    <source>
        <dbReference type="Proteomes" id="UP000486351"/>
    </source>
</evidence>
<comment type="caution">
    <text evidence="1">The sequence shown here is derived from an EMBL/GenBank/DDBJ whole genome shotgun (WGS) entry which is preliminary data.</text>
</comment>
<sequence length="71" mass="7901">MVFICSCLYTSIALRGTPLASSADFWIRPSLAVLGAPLHGHPHLDSEVLDSTRRCGWYYIYTPGQCCRVQV</sequence>
<proteinExistence type="predicted"/>
<dbReference type="Proteomes" id="UP000486351">
    <property type="component" value="Unassembled WGS sequence"/>
</dbReference>
<gene>
    <name evidence="1" type="ORF">PF008_g3548</name>
</gene>
<accession>A0A6G0SDW3</accession>
<organism evidence="1 2">
    <name type="scientific">Phytophthora fragariae</name>
    <dbReference type="NCBI Taxonomy" id="53985"/>
    <lineage>
        <taxon>Eukaryota</taxon>
        <taxon>Sar</taxon>
        <taxon>Stramenopiles</taxon>
        <taxon>Oomycota</taxon>
        <taxon>Peronosporomycetes</taxon>
        <taxon>Peronosporales</taxon>
        <taxon>Peronosporaceae</taxon>
        <taxon>Phytophthora</taxon>
    </lineage>
</organism>
<evidence type="ECO:0000313" key="1">
    <source>
        <dbReference type="EMBL" id="KAE9356595.1"/>
    </source>
</evidence>
<dbReference type="EMBL" id="QXFY01000109">
    <property type="protein sequence ID" value="KAE9356595.1"/>
    <property type="molecule type" value="Genomic_DNA"/>
</dbReference>
<dbReference type="AlphaFoldDB" id="A0A6G0SDW3"/>